<organism evidence="3 4">
    <name type="scientific">Cinchona calisaya</name>
    <dbReference type="NCBI Taxonomy" id="153742"/>
    <lineage>
        <taxon>Eukaryota</taxon>
        <taxon>Viridiplantae</taxon>
        <taxon>Streptophyta</taxon>
        <taxon>Embryophyta</taxon>
        <taxon>Tracheophyta</taxon>
        <taxon>Spermatophyta</taxon>
        <taxon>Magnoliopsida</taxon>
        <taxon>eudicotyledons</taxon>
        <taxon>Gunneridae</taxon>
        <taxon>Pentapetalae</taxon>
        <taxon>asterids</taxon>
        <taxon>lamiids</taxon>
        <taxon>Gentianales</taxon>
        <taxon>Rubiaceae</taxon>
        <taxon>Cinchonoideae</taxon>
        <taxon>Cinchoneae</taxon>
        <taxon>Cinchona</taxon>
    </lineage>
</organism>
<protein>
    <recommendedName>
        <fullName evidence="2">DM2 domain-containing protein</fullName>
    </recommendedName>
</protein>
<reference evidence="3 4" key="1">
    <citation type="submission" date="2024-11" db="EMBL/GenBank/DDBJ databases">
        <title>A near-complete genome assembly of Cinchona calisaya.</title>
        <authorList>
            <person name="Lian D.C."/>
            <person name="Zhao X.W."/>
            <person name="Wei L."/>
        </authorList>
    </citation>
    <scope>NUCLEOTIDE SEQUENCE [LARGE SCALE GENOMIC DNA]</scope>
    <source>
        <tissue evidence="3">Nenye</tissue>
    </source>
</reference>
<dbReference type="InterPro" id="IPR036885">
    <property type="entry name" value="SWIB_MDM2_dom_sf"/>
</dbReference>
<evidence type="ECO:0000256" key="1">
    <source>
        <dbReference type="SAM" id="MobiDB-lite"/>
    </source>
</evidence>
<dbReference type="InterPro" id="IPR003121">
    <property type="entry name" value="SWIB_MDM2_domain"/>
</dbReference>
<evidence type="ECO:0000259" key="2">
    <source>
        <dbReference type="PROSITE" id="PS51925"/>
    </source>
</evidence>
<dbReference type="CDD" id="cd10568">
    <property type="entry name" value="SWIB_like"/>
    <property type="match status" value="1"/>
</dbReference>
<name>A0ABD3A6K7_9GENT</name>
<evidence type="ECO:0000313" key="4">
    <source>
        <dbReference type="Proteomes" id="UP001630127"/>
    </source>
</evidence>
<evidence type="ECO:0000313" key="3">
    <source>
        <dbReference type="EMBL" id="KAL3526180.1"/>
    </source>
</evidence>
<proteinExistence type="predicted"/>
<sequence length="542" mass="60175">MSMNNNNAPKNIGVPSPFGNSMAANVVAHLQSQAQAQQQGGPPFPGQFNLTQLTAAHAQAIAQASKAQAQAQAQAHAQFQAHLQAQGISLNQSHPSGVANLGSASPSISGAGNPSAKRLPQKPPMRPPGFSTTSTPSPVRMMELSAAAAARRKKQKLPEKQLHERVAAILPESSLYTQLLEFESCVDAALSRKKIDIQEAVKNPPCIQKTLRIYVFNTFANQMRTIPKKPNPEPPTWTLKIIGRILEEGMDPDQAAMFQKTSSMYPKFSSFFRRVTISLDQKLYPENHIIVWDNARSSAPHEGFEVKRKGDQEFTVNIRLEMNYMPEKFKLSAALMDVLGIEVDTRARIISAIWHYVKARKLQCQDDPSYFNCDPPLHKVFGEGKVKFTAVTQKISPHLAPPQPIHLEHRIKLSGNSPAGTACYDVLVDVPFPIQRELNALLANTEKTKEIDACDEAICTAIRKIHEHRKRRAFFLGFSQSPVEFINALIDSQNKDLNLVVGEGSRSAEKERRSDFYNQPWVEDAVIRYLNRKPPVDAPANT</sequence>
<feature type="compositionally biased region" description="Polar residues" evidence="1">
    <location>
        <begin position="102"/>
        <end position="112"/>
    </location>
</feature>
<dbReference type="InterPro" id="IPR019835">
    <property type="entry name" value="SWIB_domain"/>
</dbReference>
<feature type="region of interest" description="Disordered" evidence="1">
    <location>
        <begin position="91"/>
        <end position="139"/>
    </location>
</feature>
<keyword evidence="4" id="KW-1185">Reference proteome</keyword>
<gene>
    <name evidence="3" type="ORF">ACH5RR_014552</name>
</gene>
<dbReference type="PANTHER" id="PTHR13844">
    <property type="entry name" value="SWI/SNF-RELATED MATRIX-ASSOCIATED ACTIN-DEPENDENT REGULATOR OF CHROMATIN SUBFAMILY D"/>
    <property type="match status" value="1"/>
</dbReference>
<dbReference type="Gene3D" id="1.10.245.10">
    <property type="entry name" value="SWIB/MDM2 domain"/>
    <property type="match status" value="1"/>
</dbReference>
<comment type="caution">
    <text evidence="3">The sequence shown here is derived from an EMBL/GenBank/DDBJ whole genome shotgun (WGS) entry which is preliminary data.</text>
</comment>
<dbReference type="PROSITE" id="PS51925">
    <property type="entry name" value="SWIB_MDM2"/>
    <property type="match status" value="1"/>
</dbReference>
<feature type="compositionally biased region" description="Low complexity" evidence="1">
    <location>
        <begin position="128"/>
        <end position="138"/>
    </location>
</feature>
<dbReference type="SUPFAM" id="SSF47592">
    <property type="entry name" value="SWIB/MDM2 domain"/>
    <property type="match status" value="1"/>
</dbReference>
<dbReference type="Pfam" id="PF02201">
    <property type="entry name" value="SWIB"/>
    <property type="match status" value="1"/>
</dbReference>
<accession>A0ABD3A6K7</accession>
<dbReference type="EMBL" id="JBJUIK010000006">
    <property type="protein sequence ID" value="KAL3526180.1"/>
    <property type="molecule type" value="Genomic_DNA"/>
</dbReference>
<feature type="domain" description="DM2" evidence="2">
    <location>
        <begin position="324"/>
        <end position="401"/>
    </location>
</feature>
<dbReference type="AlphaFoldDB" id="A0ABD3A6K7"/>
<dbReference type="Proteomes" id="UP001630127">
    <property type="component" value="Unassembled WGS sequence"/>
</dbReference>
<dbReference type="SMART" id="SM00151">
    <property type="entry name" value="SWIB"/>
    <property type="match status" value="1"/>
</dbReference>